<dbReference type="GO" id="GO:0005829">
    <property type="term" value="C:cytosol"/>
    <property type="evidence" value="ECO:0007669"/>
    <property type="project" value="TreeGrafter"/>
</dbReference>
<dbReference type="PANTHER" id="PTHR21089:SF1">
    <property type="entry name" value="BIFUNCTIONAL 3-DEHYDROQUINATE DEHYDRATASE_SHIKIMATE DEHYDROGENASE, CHLOROPLASTIC"/>
    <property type="match status" value="1"/>
</dbReference>
<sequence length="257" mass="28900">MRIFGLIGFPLSHSFSKKYFTEKFSREGITDASYELFPLQTISLLPDLFRSQPHLRGLNVTIPYKQAVLPYLDQLHPAAARIGAVNVIRIGENGSKTGYNSDYFGFTSSLFEWFSQVHKDGSVEDIIKQCKALVLGTGGASKAVKAALEDLQINYISVSRQPAQNQLSYDQLTEAILKEHTLIINTTPLGMSPDTQNFPPIPYQYLTTGHYLYDLVYNPEETVFMQKGKDKGAFVLNGLPMLYGQAEKSWEIWNSNE</sequence>
<dbReference type="Gene3D" id="3.40.50.10860">
    <property type="entry name" value="Leucine Dehydrogenase, chain A, domain 1"/>
    <property type="match status" value="1"/>
</dbReference>
<evidence type="ECO:0000259" key="4">
    <source>
        <dbReference type="Pfam" id="PF08501"/>
    </source>
</evidence>
<dbReference type="PANTHER" id="PTHR21089">
    <property type="entry name" value="SHIKIMATE DEHYDROGENASE"/>
    <property type="match status" value="1"/>
</dbReference>
<dbReference type="CDD" id="cd01065">
    <property type="entry name" value="NAD_bind_Shikimate_DH"/>
    <property type="match status" value="1"/>
</dbReference>
<dbReference type="InterPro" id="IPR013708">
    <property type="entry name" value="Shikimate_DH-bd_N"/>
</dbReference>
<proteinExistence type="predicted"/>
<dbReference type="SUPFAM" id="SSF53223">
    <property type="entry name" value="Aminoacid dehydrogenase-like, N-terminal domain"/>
    <property type="match status" value="1"/>
</dbReference>
<dbReference type="InterPro" id="IPR022893">
    <property type="entry name" value="Shikimate_DH_fam"/>
</dbReference>
<keyword evidence="3" id="KW-0057">Aromatic amino acid biosynthesis</keyword>
<evidence type="ECO:0000313" key="6">
    <source>
        <dbReference type="Proteomes" id="UP000480178"/>
    </source>
</evidence>
<protein>
    <submittedName>
        <fullName evidence="5">Shikimate dehydrogenase</fullName>
    </submittedName>
</protein>
<name>A0A6C0GND9_9BACT</name>
<evidence type="ECO:0000256" key="2">
    <source>
        <dbReference type="ARBA" id="ARBA00023002"/>
    </source>
</evidence>
<dbReference type="InterPro" id="IPR046346">
    <property type="entry name" value="Aminoacid_DH-like_N_sf"/>
</dbReference>
<dbReference type="GO" id="GO:0009073">
    <property type="term" value="P:aromatic amino acid family biosynthetic process"/>
    <property type="evidence" value="ECO:0007669"/>
    <property type="project" value="UniProtKB-KW"/>
</dbReference>
<gene>
    <name evidence="5" type="ORF">GXP67_24305</name>
</gene>
<dbReference type="RefSeq" id="WP_162445533.1">
    <property type="nucleotide sequence ID" value="NZ_CP048222.1"/>
</dbReference>
<dbReference type="AlphaFoldDB" id="A0A6C0GND9"/>
<dbReference type="EMBL" id="CP048222">
    <property type="protein sequence ID" value="QHT69545.1"/>
    <property type="molecule type" value="Genomic_DNA"/>
</dbReference>
<dbReference type="Proteomes" id="UP000480178">
    <property type="component" value="Chromosome"/>
</dbReference>
<reference evidence="5 6" key="1">
    <citation type="submission" date="2020-01" db="EMBL/GenBank/DDBJ databases">
        <authorList>
            <person name="Kim M.K."/>
        </authorList>
    </citation>
    <scope>NUCLEOTIDE SEQUENCE [LARGE SCALE GENOMIC DNA]</scope>
    <source>
        <strain evidence="5 6">172606-1</strain>
    </source>
</reference>
<dbReference type="SUPFAM" id="SSF51735">
    <property type="entry name" value="NAD(P)-binding Rossmann-fold domains"/>
    <property type="match status" value="1"/>
</dbReference>
<dbReference type="Pfam" id="PF08501">
    <property type="entry name" value="Shikimate_dh_N"/>
    <property type="match status" value="1"/>
</dbReference>
<dbReference type="KEGG" id="rhoz:GXP67_24305"/>
<evidence type="ECO:0000313" key="5">
    <source>
        <dbReference type="EMBL" id="QHT69545.1"/>
    </source>
</evidence>
<dbReference type="GO" id="GO:0009423">
    <property type="term" value="P:chorismate biosynthetic process"/>
    <property type="evidence" value="ECO:0007669"/>
    <property type="project" value="TreeGrafter"/>
</dbReference>
<dbReference type="InterPro" id="IPR036291">
    <property type="entry name" value="NAD(P)-bd_dom_sf"/>
</dbReference>
<dbReference type="GO" id="GO:0050661">
    <property type="term" value="F:NADP binding"/>
    <property type="evidence" value="ECO:0007669"/>
    <property type="project" value="TreeGrafter"/>
</dbReference>
<keyword evidence="6" id="KW-1185">Reference proteome</keyword>
<dbReference type="GO" id="GO:0019632">
    <property type="term" value="P:shikimate metabolic process"/>
    <property type="evidence" value="ECO:0007669"/>
    <property type="project" value="TreeGrafter"/>
</dbReference>
<dbReference type="GO" id="GO:0004764">
    <property type="term" value="F:shikimate 3-dehydrogenase (NADP+) activity"/>
    <property type="evidence" value="ECO:0007669"/>
    <property type="project" value="InterPro"/>
</dbReference>
<keyword evidence="2" id="KW-0560">Oxidoreductase</keyword>
<keyword evidence="3" id="KW-0028">Amino-acid biosynthesis</keyword>
<evidence type="ECO:0000256" key="1">
    <source>
        <dbReference type="ARBA" id="ARBA00004871"/>
    </source>
</evidence>
<organism evidence="5 6">
    <name type="scientific">Rhodocytophaga rosea</name>
    <dbReference type="NCBI Taxonomy" id="2704465"/>
    <lineage>
        <taxon>Bacteria</taxon>
        <taxon>Pseudomonadati</taxon>
        <taxon>Bacteroidota</taxon>
        <taxon>Cytophagia</taxon>
        <taxon>Cytophagales</taxon>
        <taxon>Rhodocytophagaceae</taxon>
        <taxon>Rhodocytophaga</taxon>
    </lineage>
</organism>
<comment type="pathway">
    <text evidence="1">Metabolic intermediate biosynthesis; chorismate biosynthesis; chorismate from D-erythrose 4-phosphate and phosphoenolpyruvate: step 4/7.</text>
</comment>
<evidence type="ECO:0000256" key="3">
    <source>
        <dbReference type="ARBA" id="ARBA00023141"/>
    </source>
</evidence>
<feature type="domain" description="Shikimate dehydrogenase substrate binding N-terminal" evidence="4">
    <location>
        <begin position="6"/>
        <end position="88"/>
    </location>
</feature>
<accession>A0A6C0GND9</accession>
<dbReference type="Gene3D" id="3.40.50.720">
    <property type="entry name" value="NAD(P)-binding Rossmann-like Domain"/>
    <property type="match status" value="1"/>
</dbReference>